<dbReference type="Proteomes" id="UP000238296">
    <property type="component" value="Unassembled WGS sequence"/>
</dbReference>
<reference evidence="1 2" key="1">
    <citation type="journal article" date="2017" name="Int. J. Syst. Evol. Microbiol.">
        <title>Mycobacterium talmoniae sp. nov., a slowly growing mycobacterium isolated from human respiratory samples.</title>
        <authorList>
            <person name="Davidson R.M."/>
            <person name="DeGroote M.A."/>
            <person name="Marola J.L."/>
            <person name="Buss S."/>
            <person name="Jones V."/>
            <person name="McNeil M.R."/>
            <person name="Freifeld A.G."/>
            <person name="Elaine Epperson L."/>
            <person name="Hasan N.A."/>
            <person name="Jackson M."/>
            <person name="Iwen P.C."/>
            <person name="Salfinger M."/>
            <person name="Strong M."/>
        </authorList>
    </citation>
    <scope>NUCLEOTIDE SEQUENCE [LARGE SCALE GENOMIC DNA]</scope>
    <source>
        <strain evidence="1 2">ATCC BAA-2683</strain>
    </source>
</reference>
<dbReference type="EMBL" id="PPEA01000564">
    <property type="protein sequence ID" value="PQM45966.1"/>
    <property type="molecule type" value="Genomic_DNA"/>
</dbReference>
<name>A0A2S8BH73_9MYCO</name>
<proteinExistence type="predicted"/>
<protein>
    <submittedName>
        <fullName evidence="1">Uncharacterized protein</fullName>
    </submittedName>
</protein>
<sequence length="29" mass="3319">MIGSPMFTRLKYQAALEGLRLIQPWLTLA</sequence>
<comment type="caution">
    <text evidence="1">The sequence shown here is derived from an EMBL/GenBank/DDBJ whole genome shotgun (WGS) entry which is preliminary data.</text>
</comment>
<gene>
    <name evidence="1" type="ORF">C1Y40_03868</name>
</gene>
<evidence type="ECO:0000313" key="1">
    <source>
        <dbReference type="EMBL" id="PQM45966.1"/>
    </source>
</evidence>
<dbReference type="AlphaFoldDB" id="A0A2S8BH73"/>
<accession>A0A2S8BH73</accession>
<evidence type="ECO:0000313" key="2">
    <source>
        <dbReference type="Proteomes" id="UP000238296"/>
    </source>
</evidence>
<organism evidence="1 2">
    <name type="scientific">Mycobacterium talmoniae</name>
    <dbReference type="NCBI Taxonomy" id="1858794"/>
    <lineage>
        <taxon>Bacteria</taxon>
        <taxon>Bacillati</taxon>
        <taxon>Actinomycetota</taxon>
        <taxon>Actinomycetes</taxon>
        <taxon>Mycobacteriales</taxon>
        <taxon>Mycobacteriaceae</taxon>
        <taxon>Mycobacterium</taxon>
    </lineage>
</organism>